<name>A0A1G6JAX2_9PSEU</name>
<keyword evidence="4" id="KW-1185">Reference proteome</keyword>
<feature type="transmembrane region" description="Helical" evidence="1">
    <location>
        <begin position="12"/>
        <end position="32"/>
    </location>
</feature>
<dbReference type="Proteomes" id="UP000199501">
    <property type="component" value="Unassembled WGS sequence"/>
</dbReference>
<keyword evidence="1" id="KW-0812">Transmembrane</keyword>
<reference evidence="4" key="1">
    <citation type="submission" date="2016-10" db="EMBL/GenBank/DDBJ databases">
        <authorList>
            <person name="Varghese N."/>
            <person name="Submissions S."/>
        </authorList>
    </citation>
    <scope>NUCLEOTIDE SEQUENCE [LARGE SCALE GENOMIC DNA]</scope>
    <source>
        <strain evidence="4">IBRC-M 10403</strain>
    </source>
</reference>
<dbReference type="STRING" id="1271860.SAMN05216174_101320"/>
<feature type="transmembrane region" description="Helical" evidence="1">
    <location>
        <begin position="44"/>
        <end position="61"/>
    </location>
</feature>
<dbReference type="InterPro" id="IPR019692">
    <property type="entry name" value="CFP-6_PH"/>
</dbReference>
<keyword evidence="1" id="KW-1133">Transmembrane helix</keyword>
<gene>
    <name evidence="3" type="ORF">SAMN05216174_101320</name>
</gene>
<accession>A0A1G6JAX2</accession>
<dbReference type="EMBL" id="FMZZ01000001">
    <property type="protein sequence ID" value="SDC15860.1"/>
    <property type="molecule type" value="Genomic_DNA"/>
</dbReference>
<evidence type="ECO:0000256" key="1">
    <source>
        <dbReference type="SAM" id="Phobius"/>
    </source>
</evidence>
<dbReference type="AlphaFoldDB" id="A0A1G6JAX2"/>
<sequence>MTARPRKVRFVSAVFAVVFVAVFSVVAVLLRNTPTGVYFQLSDQIAMVGIGVLLACGALWLTRPRVSADAEGVTVRNLLGSTRYPWSVVQSVSFPDGAAWARLELPDDEYVPIMAVQSIDGERAVTAIRELRKLHRAQWHPESHPE</sequence>
<organism evidence="3 4">
    <name type="scientific">Actinokineospora iranica</name>
    <dbReference type="NCBI Taxonomy" id="1271860"/>
    <lineage>
        <taxon>Bacteria</taxon>
        <taxon>Bacillati</taxon>
        <taxon>Actinomycetota</taxon>
        <taxon>Actinomycetes</taxon>
        <taxon>Pseudonocardiales</taxon>
        <taxon>Pseudonocardiaceae</taxon>
        <taxon>Actinokineospora</taxon>
    </lineage>
</organism>
<dbReference type="Pfam" id="PF10756">
    <property type="entry name" value="bPH_6"/>
    <property type="match status" value="1"/>
</dbReference>
<feature type="domain" description="Low molecular weight protein antigen 6 PH" evidence="2">
    <location>
        <begin position="63"/>
        <end position="132"/>
    </location>
</feature>
<proteinExistence type="predicted"/>
<keyword evidence="1" id="KW-0472">Membrane</keyword>
<evidence type="ECO:0000259" key="2">
    <source>
        <dbReference type="Pfam" id="PF10756"/>
    </source>
</evidence>
<evidence type="ECO:0000313" key="3">
    <source>
        <dbReference type="EMBL" id="SDC15860.1"/>
    </source>
</evidence>
<evidence type="ECO:0000313" key="4">
    <source>
        <dbReference type="Proteomes" id="UP000199501"/>
    </source>
</evidence>
<dbReference type="RefSeq" id="WP_228771274.1">
    <property type="nucleotide sequence ID" value="NZ_FMZZ01000001.1"/>
</dbReference>
<protein>
    <submittedName>
        <fullName evidence="3">PH domain-containing protein</fullName>
    </submittedName>
</protein>